<reference evidence="1" key="2">
    <citation type="journal article" date="2020" name="Appl. Environ. Microbiol.">
        <title>Multiple intercontinental introductions associated with the emergence of a plant pathogen in Europe.</title>
        <authorList>
            <person name="Landa B.B."/>
            <person name="Castillo A.I."/>
            <person name="Giampetruzzi A."/>
            <person name="Kahn A."/>
            <person name="Roman-Ecija M."/>
            <person name="Velasco-Amo M.P."/>
            <person name="Navas-Cortes J.A."/>
            <person name="Marco-Noales E."/>
            <person name="Barbe S."/>
            <person name="Moralejo E."/>
            <person name="Coletta-Filho H.D."/>
            <person name="Saldarelli P."/>
            <person name="Saponari M."/>
            <person name="Almeida R.P.P."/>
        </authorList>
    </citation>
    <scope>NUCLEOTIDE SEQUENCE</scope>
    <source>
        <strain evidence="1">XYL1981</strain>
    </source>
</reference>
<dbReference type="InterPro" id="IPR043502">
    <property type="entry name" value="DNA/RNA_pol_sf"/>
</dbReference>
<organism evidence="1 2">
    <name type="scientific">Xylella fastidiosa subsp. multiplex</name>
    <dbReference type="NCBI Taxonomy" id="644357"/>
    <lineage>
        <taxon>Bacteria</taxon>
        <taxon>Pseudomonadati</taxon>
        <taxon>Pseudomonadota</taxon>
        <taxon>Gammaproteobacteria</taxon>
        <taxon>Lysobacterales</taxon>
        <taxon>Lysobacteraceae</taxon>
        <taxon>Xylella</taxon>
    </lineage>
</organism>
<dbReference type="AlphaFoldDB" id="A0A9Q4MGL8"/>
<dbReference type="PANTHER" id="PTHR10102:SF0">
    <property type="entry name" value="DNA-DIRECTED RNA POLYMERASE, MITOCHONDRIAL"/>
    <property type="match status" value="1"/>
</dbReference>
<accession>A0A9Q4MGL8</accession>
<dbReference type="InterPro" id="IPR024075">
    <property type="entry name" value="DNA-dir_RNA_pol_helix_hairp_sf"/>
</dbReference>
<dbReference type="GO" id="GO:0003899">
    <property type="term" value="F:DNA-directed RNA polymerase activity"/>
    <property type="evidence" value="ECO:0007669"/>
    <property type="project" value="InterPro"/>
</dbReference>
<dbReference type="Proteomes" id="UP000474061">
    <property type="component" value="Unassembled WGS sequence"/>
</dbReference>
<reference evidence="1" key="1">
    <citation type="submission" date="2019-05" db="EMBL/GenBank/DDBJ databases">
        <authorList>
            <person name="Castillo A."/>
            <person name="Giampetruzzi A."/>
            <person name="Landa B."/>
            <person name="Saponari M."/>
            <person name="Almeida R.P.P."/>
            <person name="Moralejo E."/>
            <person name="Marco-Noales E."/>
            <person name="Velasco-Amo M.P."/>
            <person name="Roman-Ecija M."/>
            <person name="Navarro I."/>
            <person name="Monterde A."/>
            <person name="Barbe S."/>
        </authorList>
    </citation>
    <scope>NUCLEOTIDE SEQUENCE</scope>
    <source>
        <strain evidence="1">XYL1981</strain>
    </source>
</reference>
<dbReference type="RefSeq" id="WP_162522445.1">
    <property type="nucleotide sequence ID" value="NZ_VDCJ01000123.1"/>
</dbReference>
<dbReference type="InterPro" id="IPR002092">
    <property type="entry name" value="DNA-dir_Rpol_phage-type"/>
</dbReference>
<name>A0A9Q4MGL8_XYLFS</name>
<dbReference type="PANTHER" id="PTHR10102">
    <property type="entry name" value="DNA-DIRECTED RNA POLYMERASE, MITOCHONDRIAL"/>
    <property type="match status" value="1"/>
</dbReference>
<protein>
    <submittedName>
        <fullName evidence="1">Uncharacterized protein</fullName>
    </submittedName>
</protein>
<dbReference type="EMBL" id="VDCJ01000123">
    <property type="protein sequence ID" value="MRU22635.1"/>
    <property type="molecule type" value="Genomic_DNA"/>
</dbReference>
<evidence type="ECO:0000313" key="2">
    <source>
        <dbReference type="Proteomes" id="UP000474061"/>
    </source>
</evidence>
<dbReference type="Gene3D" id="1.10.287.260">
    <property type="match status" value="1"/>
</dbReference>
<sequence length="83" mass="9764">GARRYLHSFPPSRSSALRQPDDIDTCRAALKQWKKAAAGIYRLDKARVSRRISLEFMLEQANKFASKKALWFPYNMDWRGRVY</sequence>
<proteinExistence type="predicted"/>
<comment type="caution">
    <text evidence="1">The sequence shown here is derived from an EMBL/GenBank/DDBJ whole genome shotgun (WGS) entry which is preliminary data.</text>
</comment>
<evidence type="ECO:0000313" key="1">
    <source>
        <dbReference type="EMBL" id="MRU22635.1"/>
    </source>
</evidence>
<dbReference type="SUPFAM" id="SSF56672">
    <property type="entry name" value="DNA/RNA polymerases"/>
    <property type="match status" value="1"/>
</dbReference>
<feature type="non-terminal residue" evidence="1">
    <location>
        <position position="83"/>
    </location>
</feature>
<feature type="non-terminal residue" evidence="1">
    <location>
        <position position="1"/>
    </location>
</feature>
<gene>
    <name evidence="1" type="ORF">FG476_00520</name>
</gene>
<dbReference type="GO" id="GO:0003677">
    <property type="term" value="F:DNA binding"/>
    <property type="evidence" value="ECO:0007669"/>
    <property type="project" value="InterPro"/>
</dbReference>
<dbReference type="GO" id="GO:0006351">
    <property type="term" value="P:DNA-templated transcription"/>
    <property type="evidence" value="ECO:0007669"/>
    <property type="project" value="InterPro"/>
</dbReference>